<protein>
    <submittedName>
        <fullName evidence="2">Group III truncated hemoglobin</fullName>
    </submittedName>
</protein>
<dbReference type="Proteomes" id="UP001180081">
    <property type="component" value="Unassembled WGS sequence"/>
</dbReference>
<dbReference type="InterPro" id="IPR012292">
    <property type="entry name" value="Globin/Proto"/>
</dbReference>
<feature type="domain" description="Globin-sensor" evidence="1">
    <location>
        <begin position="6"/>
        <end position="96"/>
    </location>
</feature>
<keyword evidence="3" id="KW-1185">Reference proteome</keyword>
<sequence>MQAIAQAIGHPTVAAVVADFYQQVRAHPTLAQPFARVHDWPAHLEHLTHFWWVTLGGARYLEYRYQVAERHAEAGFTPALLQDWLTLFGQTLQARLPADQATAWLSRAERIGESLRLMHALGHYPDAASQTPATTAPCRHS</sequence>
<evidence type="ECO:0000313" key="3">
    <source>
        <dbReference type="Proteomes" id="UP001180081"/>
    </source>
</evidence>
<dbReference type="EMBL" id="JAUFPU010000018">
    <property type="protein sequence ID" value="MDN3577773.1"/>
    <property type="molecule type" value="Genomic_DNA"/>
</dbReference>
<dbReference type="CDD" id="cd08916">
    <property type="entry name" value="TrHb3_P"/>
    <property type="match status" value="1"/>
</dbReference>
<reference evidence="2" key="2">
    <citation type="submission" date="2023-06" db="EMBL/GenBank/DDBJ databases">
        <authorList>
            <person name="Lucena T."/>
            <person name="Sun Q."/>
        </authorList>
    </citation>
    <scope>NUCLEOTIDE SEQUENCE</scope>
    <source>
        <strain evidence="2">CECT 7703</strain>
    </source>
</reference>
<dbReference type="InterPro" id="IPR044398">
    <property type="entry name" value="Globin-sensor_dom"/>
</dbReference>
<name>A0ABT8B6M1_9NEIS</name>
<evidence type="ECO:0000313" key="2">
    <source>
        <dbReference type="EMBL" id="MDN3577773.1"/>
    </source>
</evidence>
<comment type="caution">
    <text evidence="2">The sequence shown here is derived from an EMBL/GenBank/DDBJ whole genome shotgun (WGS) entry which is preliminary data.</text>
</comment>
<dbReference type="Gene3D" id="1.10.490.10">
    <property type="entry name" value="Globins"/>
    <property type="match status" value="1"/>
</dbReference>
<proteinExistence type="predicted"/>
<gene>
    <name evidence="2" type="ORF">QWZ03_13445</name>
</gene>
<dbReference type="SUPFAM" id="SSF46458">
    <property type="entry name" value="Globin-like"/>
    <property type="match status" value="1"/>
</dbReference>
<reference evidence="2" key="1">
    <citation type="journal article" date="2014" name="Int. J. Syst. Evol. Microbiol.">
        <title>Complete genome of a new Firmicutes species belonging to the dominant human colonic microbiota ('Ruminococcus bicirculans') reveals two chromosomes and a selective capacity to utilize plant glucans.</title>
        <authorList>
            <consortium name="NISC Comparative Sequencing Program"/>
            <person name="Wegmann U."/>
            <person name="Louis P."/>
            <person name="Goesmann A."/>
            <person name="Henrissat B."/>
            <person name="Duncan S.H."/>
            <person name="Flint H.J."/>
        </authorList>
    </citation>
    <scope>NUCLEOTIDE SEQUENCE</scope>
    <source>
        <strain evidence="2">CECT 7703</strain>
    </source>
</reference>
<dbReference type="RefSeq" id="WP_290333187.1">
    <property type="nucleotide sequence ID" value="NZ_JAUFPU010000018.1"/>
</dbReference>
<dbReference type="Pfam" id="PF11563">
    <property type="entry name" value="Protoglobin"/>
    <property type="match status" value="1"/>
</dbReference>
<dbReference type="InterPro" id="IPR009050">
    <property type="entry name" value="Globin-like_sf"/>
</dbReference>
<organism evidence="2 3">
    <name type="scientific">Chitinimonas viridis</name>
    <dbReference type="NCBI Taxonomy" id="664880"/>
    <lineage>
        <taxon>Bacteria</taxon>
        <taxon>Pseudomonadati</taxon>
        <taxon>Pseudomonadota</taxon>
        <taxon>Betaproteobacteria</taxon>
        <taxon>Neisseriales</taxon>
        <taxon>Chitinibacteraceae</taxon>
        <taxon>Chitinimonas</taxon>
    </lineage>
</organism>
<evidence type="ECO:0000259" key="1">
    <source>
        <dbReference type="Pfam" id="PF11563"/>
    </source>
</evidence>
<accession>A0ABT8B6M1</accession>